<gene>
    <name evidence="2" type="ORF">MNBD_GAMMA22-2977</name>
</gene>
<evidence type="ECO:0000313" key="2">
    <source>
        <dbReference type="EMBL" id="VAX00545.1"/>
    </source>
</evidence>
<protein>
    <submittedName>
        <fullName evidence="2">Uncharacterized protein</fullName>
    </submittedName>
</protein>
<sequence>MIGRLLLKFLIVIFFGVNFCVVSFAGKPSVGTEEFGLTSRQLVKYVEKVEALISACMREQGFQYIAADYRTIRKGMSADKNIKGVSEDEFIDKYGFGLSTLYTGEPPQLASGYSPAKAGLGRKNIEIFKNLSPSDRTAYNRSLFGENSSASFAVALETENLSFSGGCTLKATKQVFKPEQLKSSYYNPKDALISKDKRMKKAVAHYSREMRKAGFNYNHPDEVELDIRKRLAALTSGSTLPVKKMAPAQLAALKKLQEYERRVAKKNFQFVEEIFDPVEAKIEEEWFSSKNVQ</sequence>
<keyword evidence="1" id="KW-0812">Transmembrane</keyword>
<accession>A0A3B1B2R3</accession>
<keyword evidence="1" id="KW-0472">Membrane</keyword>
<dbReference type="EMBL" id="UOFS01000044">
    <property type="protein sequence ID" value="VAX00545.1"/>
    <property type="molecule type" value="Genomic_DNA"/>
</dbReference>
<evidence type="ECO:0000256" key="1">
    <source>
        <dbReference type="SAM" id="Phobius"/>
    </source>
</evidence>
<proteinExistence type="predicted"/>
<name>A0A3B1B2R3_9ZZZZ</name>
<feature type="transmembrane region" description="Helical" evidence="1">
    <location>
        <begin position="5"/>
        <end position="25"/>
    </location>
</feature>
<dbReference type="AlphaFoldDB" id="A0A3B1B2R3"/>
<reference evidence="2" key="1">
    <citation type="submission" date="2018-06" db="EMBL/GenBank/DDBJ databases">
        <authorList>
            <person name="Zhirakovskaya E."/>
        </authorList>
    </citation>
    <scope>NUCLEOTIDE SEQUENCE</scope>
</reference>
<keyword evidence="1" id="KW-1133">Transmembrane helix</keyword>
<organism evidence="2">
    <name type="scientific">hydrothermal vent metagenome</name>
    <dbReference type="NCBI Taxonomy" id="652676"/>
    <lineage>
        <taxon>unclassified sequences</taxon>
        <taxon>metagenomes</taxon>
        <taxon>ecological metagenomes</taxon>
    </lineage>
</organism>